<accession>G2YXE4</accession>
<proteinExistence type="predicted"/>
<protein>
    <submittedName>
        <fullName evidence="1">Uncharacterized protein</fullName>
    </submittedName>
</protein>
<gene>
    <name evidence="1" type="ORF">BofuT4_uP147250.1</name>
</gene>
<dbReference type="InParanoid" id="G2YXE4"/>
<name>G2YXE4_BOTF4</name>
<organism evidence="1 2">
    <name type="scientific">Botryotinia fuckeliana (strain T4)</name>
    <name type="common">Noble rot fungus</name>
    <name type="synonym">Botrytis cinerea</name>
    <dbReference type="NCBI Taxonomy" id="999810"/>
    <lineage>
        <taxon>Eukaryota</taxon>
        <taxon>Fungi</taxon>
        <taxon>Dikarya</taxon>
        <taxon>Ascomycota</taxon>
        <taxon>Pezizomycotina</taxon>
        <taxon>Leotiomycetes</taxon>
        <taxon>Helotiales</taxon>
        <taxon>Sclerotiniaceae</taxon>
        <taxon>Botrytis</taxon>
    </lineage>
</organism>
<dbReference type="AlphaFoldDB" id="G2YXE4"/>
<dbReference type="HOGENOM" id="CLU_3377019_0_0_1"/>
<reference evidence="2" key="1">
    <citation type="journal article" date="2011" name="PLoS Genet.">
        <title>Genomic analysis of the necrotrophic fungal pathogens Sclerotinia sclerotiorum and Botrytis cinerea.</title>
        <authorList>
            <person name="Amselem J."/>
            <person name="Cuomo C.A."/>
            <person name="van Kan J.A."/>
            <person name="Viaud M."/>
            <person name="Benito E.P."/>
            <person name="Couloux A."/>
            <person name="Coutinho P.M."/>
            <person name="de Vries R.P."/>
            <person name="Dyer P.S."/>
            <person name="Fillinger S."/>
            <person name="Fournier E."/>
            <person name="Gout L."/>
            <person name="Hahn M."/>
            <person name="Kohn L."/>
            <person name="Lapalu N."/>
            <person name="Plummer K.M."/>
            <person name="Pradier J.M."/>
            <person name="Quevillon E."/>
            <person name="Sharon A."/>
            <person name="Simon A."/>
            <person name="ten Have A."/>
            <person name="Tudzynski B."/>
            <person name="Tudzynski P."/>
            <person name="Wincker P."/>
            <person name="Andrew M."/>
            <person name="Anthouard V."/>
            <person name="Beever R.E."/>
            <person name="Beffa R."/>
            <person name="Benoit I."/>
            <person name="Bouzid O."/>
            <person name="Brault B."/>
            <person name="Chen Z."/>
            <person name="Choquer M."/>
            <person name="Collemare J."/>
            <person name="Cotton P."/>
            <person name="Danchin E.G."/>
            <person name="Da Silva C."/>
            <person name="Gautier A."/>
            <person name="Giraud C."/>
            <person name="Giraud T."/>
            <person name="Gonzalez C."/>
            <person name="Grossetete S."/>
            <person name="Guldener U."/>
            <person name="Henrissat B."/>
            <person name="Howlett B.J."/>
            <person name="Kodira C."/>
            <person name="Kretschmer M."/>
            <person name="Lappartient A."/>
            <person name="Leroch M."/>
            <person name="Levis C."/>
            <person name="Mauceli E."/>
            <person name="Neuveglise C."/>
            <person name="Oeser B."/>
            <person name="Pearson M."/>
            <person name="Poulain J."/>
            <person name="Poussereau N."/>
            <person name="Quesneville H."/>
            <person name="Rascle C."/>
            <person name="Schumacher J."/>
            <person name="Segurens B."/>
            <person name="Sexton A."/>
            <person name="Silva E."/>
            <person name="Sirven C."/>
            <person name="Soanes D.M."/>
            <person name="Talbot N.J."/>
            <person name="Templeton M."/>
            <person name="Yandava C."/>
            <person name="Yarden O."/>
            <person name="Zeng Q."/>
            <person name="Rollins J.A."/>
            <person name="Lebrun M.H."/>
            <person name="Dickman M."/>
        </authorList>
    </citation>
    <scope>NUCLEOTIDE SEQUENCE [LARGE SCALE GENOMIC DNA]</scope>
    <source>
        <strain evidence="2">T4</strain>
    </source>
</reference>
<evidence type="ECO:0000313" key="2">
    <source>
        <dbReference type="Proteomes" id="UP000008177"/>
    </source>
</evidence>
<sequence>MREHTSAATIMIALWKSHYNIWSLRSVPYFTASC</sequence>
<evidence type="ECO:0000313" key="1">
    <source>
        <dbReference type="EMBL" id="CCD56115.1"/>
    </source>
</evidence>
<dbReference type="Proteomes" id="UP000008177">
    <property type="component" value="Unplaced contigs"/>
</dbReference>
<dbReference type="EMBL" id="FQ790359">
    <property type="protein sequence ID" value="CCD56115.1"/>
    <property type="molecule type" value="Genomic_DNA"/>
</dbReference>